<gene>
    <name evidence="1" type="ORF">HGMM_F40B03C16</name>
</gene>
<reference evidence="1" key="2">
    <citation type="journal article" date="2012" name="PLoS ONE">
        <title>A Deeply Branching Thermophilic Bacterium with an Ancient Acetyl-CoA Pathway Dominates a Subsurface Ecosystem.</title>
        <authorList>
            <person name="Takami H."/>
            <person name="Noguchi H."/>
            <person name="Takaki Y."/>
            <person name="Uchiyama I."/>
            <person name="Toyoda A."/>
            <person name="Nishi S."/>
            <person name="Chee G.-J."/>
            <person name="Arai W."/>
            <person name="Nunoura T."/>
            <person name="Itoh T."/>
            <person name="Hattori M."/>
            <person name="Takai K."/>
        </authorList>
    </citation>
    <scope>NUCLEOTIDE SEQUENCE</scope>
</reference>
<dbReference type="AlphaFoldDB" id="H5SK42"/>
<dbReference type="EMBL" id="AP011750">
    <property type="protein sequence ID" value="BAL56528.1"/>
    <property type="molecule type" value="Genomic_DNA"/>
</dbReference>
<accession>H5SK42</accession>
<organism evidence="1">
    <name type="scientific">uncultured Bacteroidota bacterium</name>
    <dbReference type="NCBI Taxonomy" id="152509"/>
    <lineage>
        <taxon>Bacteria</taxon>
        <taxon>Pseudomonadati</taxon>
        <taxon>Bacteroidota</taxon>
        <taxon>environmental samples</taxon>
    </lineage>
</organism>
<evidence type="ECO:0000313" key="1">
    <source>
        <dbReference type="EMBL" id="BAL56528.1"/>
    </source>
</evidence>
<reference evidence="1" key="1">
    <citation type="journal article" date="2005" name="Environ. Microbiol.">
        <title>Genetic and functional properties of uncultivated thermophilic crenarchaeotes from a subsurface gold mine as revealed by analysis of genome fragments.</title>
        <authorList>
            <person name="Nunoura T."/>
            <person name="Hirayama H."/>
            <person name="Takami H."/>
            <person name="Oida H."/>
            <person name="Nishi S."/>
            <person name="Shimamura S."/>
            <person name="Suzuki Y."/>
            <person name="Inagaki F."/>
            <person name="Takai K."/>
            <person name="Nealson K.H."/>
            <person name="Horikoshi K."/>
        </authorList>
    </citation>
    <scope>NUCLEOTIDE SEQUENCE</scope>
</reference>
<sequence>MLRFIPGVYRENPYHQIDLYNPYPFAVEVGEWLVVTRDYSVRLPRGLVLRPYQRFRLGKLQGDLVLERYPDFLIRFPDGAQAGAYVALVDRDGRFRGGLYLAPLPQVPFLPDSGVNIPRTGQRIPFYLPSETASLWQYVPWEPDPVTGVVWIEGKWRYTVADAEKEARLYAPLRFLSLLGAAEGEAVHLVWEVEGRDRCESYRIERWEGHKGWQPLAAFPCPLRGLERREYYDPGVRAEGVYRYRLVYEGGPALRVESLPVEVRWQRKVSSFRMVAKPGLVRLWVAQSQPIKVQLLDAAFAEQVRLYDGWVNGGVENIFIWDTTRVREGCWVVVWTPQRRYWEPLCVR</sequence>
<name>H5SK42_9BACT</name>
<proteinExistence type="predicted"/>
<protein>
    <submittedName>
        <fullName evidence="1">Uncharacterized protein</fullName>
    </submittedName>
</protein>